<dbReference type="AlphaFoldDB" id="A0ABC8JWR4"/>
<protein>
    <submittedName>
        <fullName evidence="1">Uncharacterized protein</fullName>
    </submittedName>
</protein>
<accession>A0ABC8JWR4</accession>
<proteinExistence type="predicted"/>
<gene>
    <name evidence="1" type="ORF">ERUC_LOCUS14634</name>
</gene>
<dbReference type="EMBL" id="CAKOAT010137710">
    <property type="protein sequence ID" value="CAH8337635.1"/>
    <property type="molecule type" value="Genomic_DNA"/>
</dbReference>
<evidence type="ECO:0000313" key="2">
    <source>
        <dbReference type="Proteomes" id="UP001642260"/>
    </source>
</evidence>
<keyword evidence="2" id="KW-1185">Reference proteome</keyword>
<evidence type="ECO:0000313" key="1">
    <source>
        <dbReference type="EMBL" id="CAH8337635.1"/>
    </source>
</evidence>
<comment type="caution">
    <text evidence="1">The sequence shown here is derived from an EMBL/GenBank/DDBJ whole genome shotgun (WGS) entry which is preliminary data.</text>
</comment>
<name>A0ABC8JWR4_ERUVS</name>
<organism evidence="1 2">
    <name type="scientific">Eruca vesicaria subsp. sativa</name>
    <name type="common">Garden rocket</name>
    <name type="synonym">Eruca sativa</name>
    <dbReference type="NCBI Taxonomy" id="29727"/>
    <lineage>
        <taxon>Eukaryota</taxon>
        <taxon>Viridiplantae</taxon>
        <taxon>Streptophyta</taxon>
        <taxon>Embryophyta</taxon>
        <taxon>Tracheophyta</taxon>
        <taxon>Spermatophyta</taxon>
        <taxon>Magnoliopsida</taxon>
        <taxon>eudicotyledons</taxon>
        <taxon>Gunneridae</taxon>
        <taxon>Pentapetalae</taxon>
        <taxon>rosids</taxon>
        <taxon>malvids</taxon>
        <taxon>Brassicales</taxon>
        <taxon>Brassicaceae</taxon>
        <taxon>Brassiceae</taxon>
        <taxon>Eruca</taxon>
    </lineage>
</organism>
<sequence>MMKASGICDFKGVATVTSTDPNTRTQHNGVGSFSELHNLWMLPTPSSFFR</sequence>
<dbReference type="Proteomes" id="UP001642260">
    <property type="component" value="Unassembled WGS sequence"/>
</dbReference>
<reference evidence="1 2" key="1">
    <citation type="submission" date="2022-03" db="EMBL/GenBank/DDBJ databases">
        <authorList>
            <person name="Macdonald S."/>
            <person name="Ahmed S."/>
            <person name="Newling K."/>
        </authorList>
    </citation>
    <scope>NUCLEOTIDE SEQUENCE [LARGE SCALE GENOMIC DNA]</scope>
</reference>